<keyword evidence="4 7" id="KW-0812">Transmembrane</keyword>
<dbReference type="HAMAP" id="MF_00862">
    <property type="entry name" value="DabB"/>
    <property type="match status" value="1"/>
</dbReference>
<gene>
    <name evidence="7" type="primary">dabB</name>
    <name evidence="12" type="ORF">ADIS_2130</name>
</gene>
<feature type="transmembrane region" description="Helical" evidence="7">
    <location>
        <begin position="473"/>
        <end position="492"/>
    </location>
</feature>
<proteinExistence type="inferred from homology"/>
<dbReference type="GO" id="GO:0003954">
    <property type="term" value="F:NADH dehydrogenase activity"/>
    <property type="evidence" value="ECO:0007669"/>
    <property type="project" value="TreeGrafter"/>
</dbReference>
<dbReference type="GO" id="GO:0015990">
    <property type="term" value="P:electron transport coupled proton transport"/>
    <property type="evidence" value="ECO:0007669"/>
    <property type="project" value="TreeGrafter"/>
</dbReference>
<dbReference type="InterPro" id="IPR001516">
    <property type="entry name" value="Proton_antipo_N"/>
</dbReference>
<evidence type="ECO:0000256" key="3">
    <source>
        <dbReference type="ARBA" id="ARBA00022475"/>
    </source>
</evidence>
<feature type="transmembrane region" description="Helical" evidence="7">
    <location>
        <begin position="369"/>
        <end position="392"/>
    </location>
</feature>
<dbReference type="PANTHER" id="PTHR42829:SF1">
    <property type="entry name" value="INORGANIC CARBON TRANSPORTER SUBUNIT DABB-RELATED"/>
    <property type="match status" value="1"/>
</dbReference>
<feature type="domain" description="NADH-Ubiquinone oxidoreductase (complex I) chain 5 N-terminal" evidence="11">
    <location>
        <begin position="73"/>
        <end position="114"/>
    </location>
</feature>
<dbReference type="PRINTS" id="PR01434">
    <property type="entry name" value="NADHDHGNASE5"/>
</dbReference>
<evidence type="ECO:0000256" key="4">
    <source>
        <dbReference type="ARBA" id="ARBA00022692"/>
    </source>
</evidence>
<feature type="transmembrane region" description="Helical" evidence="7">
    <location>
        <begin position="276"/>
        <end position="299"/>
    </location>
</feature>
<feature type="domain" description="NADH:quinone oxidoreductase/Mrp antiporter transmembrane" evidence="10">
    <location>
        <begin position="132"/>
        <end position="376"/>
    </location>
</feature>
<accession>R7ZT52</accession>
<evidence type="ECO:0000256" key="9">
    <source>
        <dbReference type="SAM" id="MobiDB-lite"/>
    </source>
</evidence>
<organism evidence="12 13">
    <name type="scientific">Lunatimonas lonarensis</name>
    <dbReference type="NCBI Taxonomy" id="1232681"/>
    <lineage>
        <taxon>Bacteria</taxon>
        <taxon>Pseudomonadati</taxon>
        <taxon>Bacteroidota</taxon>
        <taxon>Cytophagia</taxon>
        <taxon>Cytophagales</taxon>
        <taxon>Cyclobacteriaceae</taxon>
    </lineage>
</organism>
<keyword evidence="6 7" id="KW-0472">Membrane</keyword>
<reference evidence="12 13" key="1">
    <citation type="submission" date="2013-02" db="EMBL/GenBank/DDBJ databases">
        <title>A novel strain isolated from Lonar lake, Maharashtra, India.</title>
        <authorList>
            <person name="Singh A."/>
        </authorList>
    </citation>
    <scope>NUCLEOTIDE SEQUENCE [LARGE SCALE GENOMIC DNA]</scope>
    <source>
        <strain evidence="12 13">AK24</strain>
    </source>
</reference>
<dbReference type="PATRIC" id="fig|1288963.3.peg.2121"/>
<dbReference type="AlphaFoldDB" id="R7ZT52"/>
<protein>
    <recommendedName>
        <fullName evidence="7">Probable inorganic carbon transporter subunit DabB</fullName>
    </recommendedName>
</protein>
<dbReference type="GO" id="GO:0012505">
    <property type="term" value="C:endomembrane system"/>
    <property type="evidence" value="ECO:0007669"/>
    <property type="project" value="UniProtKB-SubCell"/>
</dbReference>
<evidence type="ECO:0000256" key="5">
    <source>
        <dbReference type="ARBA" id="ARBA00022989"/>
    </source>
</evidence>
<keyword evidence="5 7" id="KW-1133">Transmembrane helix</keyword>
<dbReference type="OrthoDB" id="9807568at2"/>
<dbReference type="InterPro" id="IPR003945">
    <property type="entry name" value="NU5C-like"/>
</dbReference>
<dbReference type="STRING" id="1232681.ADIS_2130"/>
<evidence type="ECO:0000256" key="7">
    <source>
        <dbReference type="HAMAP-Rule" id="MF_00862"/>
    </source>
</evidence>
<keyword evidence="3 7" id="KW-1003">Cell membrane</keyword>
<dbReference type="InterPro" id="IPR046396">
    <property type="entry name" value="Transporter_DabB"/>
</dbReference>
<feature type="region of interest" description="Disordered" evidence="9">
    <location>
        <begin position="532"/>
        <end position="551"/>
    </location>
</feature>
<evidence type="ECO:0000256" key="8">
    <source>
        <dbReference type="RuleBase" id="RU000320"/>
    </source>
</evidence>
<dbReference type="GO" id="GO:0005886">
    <property type="term" value="C:plasma membrane"/>
    <property type="evidence" value="ECO:0007669"/>
    <property type="project" value="UniProtKB-SubCell"/>
</dbReference>
<dbReference type="Proteomes" id="UP000013909">
    <property type="component" value="Unassembled WGS sequence"/>
</dbReference>
<feature type="transmembrane region" description="Helical" evidence="7">
    <location>
        <begin position="306"/>
        <end position="327"/>
    </location>
</feature>
<comment type="function">
    <text evidence="7">Part of an energy-coupled inorganic carbon pump.</text>
</comment>
<comment type="caution">
    <text evidence="12">The sequence shown here is derived from an EMBL/GenBank/DDBJ whole genome shotgun (WGS) entry which is preliminary data.</text>
</comment>
<comment type="subunit">
    <text evidence="7">Forms a complex with DabA.</text>
</comment>
<evidence type="ECO:0000313" key="13">
    <source>
        <dbReference type="Proteomes" id="UP000013909"/>
    </source>
</evidence>
<comment type="subcellular location">
    <subcellularLocation>
        <location evidence="7">Cell membrane</location>
        <topology evidence="7">Multi-pass membrane protein</topology>
    </subcellularLocation>
    <subcellularLocation>
        <location evidence="1">Endomembrane system</location>
        <topology evidence="1">Multi-pass membrane protein</topology>
    </subcellularLocation>
    <subcellularLocation>
        <location evidence="8">Membrane</location>
        <topology evidence="8">Multi-pass membrane protein</topology>
    </subcellularLocation>
</comment>
<feature type="transmembrane region" description="Helical" evidence="7">
    <location>
        <begin position="118"/>
        <end position="148"/>
    </location>
</feature>
<dbReference type="EMBL" id="AQHR01000059">
    <property type="protein sequence ID" value="EON77262.1"/>
    <property type="molecule type" value="Genomic_DNA"/>
</dbReference>
<feature type="transmembrane region" description="Helical" evidence="7">
    <location>
        <begin position="398"/>
        <end position="415"/>
    </location>
</feature>
<keyword evidence="13" id="KW-1185">Reference proteome</keyword>
<dbReference type="GO" id="GO:0008137">
    <property type="term" value="F:NADH dehydrogenase (ubiquinone) activity"/>
    <property type="evidence" value="ECO:0007669"/>
    <property type="project" value="InterPro"/>
</dbReference>
<dbReference type="GO" id="GO:0042773">
    <property type="term" value="P:ATP synthesis coupled electron transport"/>
    <property type="evidence" value="ECO:0007669"/>
    <property type="project" value="InterPro"/>
</dbReference>
<evidence type="ECO:0000259" key="11">
    <source>
        <dbReference type="Pfam" id="PF00662"/>
    </source>
</evidence>
<evidence type="ECO:0000259" key="10">
    <source>
        <dbReference type="Pfam" id="PF00361"/>
    </source>
</evidence>
<sequence length="551" mass="58857">MTENVLTLIALLSPAVYVAVAVTSWFQPGPSPKNVLFASRAASLTSILIIAFCAFFVVRDGMVASGLLGIKEVGLSIRLDSLSTLMLGMISLLGYIVIRFSRNYLDGDQRHGAFIGKMAATVATVQLLVISGNIGLLFISWVLTSVCLHRLLLFYPERPGAQVAAKKKFILARLGDGCLLIALALLYGEFGSGNLELIFEGLKNRIITDGGSLSIEFAALFLALAAVFKSAQFPTHGWLIEVMETPTPVSALLHAGLLNAGPFLIIRMAFVMDASTFAPILLLVLGAFTAVFASVAYMTQTSIKTALVYSSVGHMGFSLMVCGLGVYPAAMLHLVAHSFYKAHAFLSSGSVIDVLRASRVVAVTRTVTAMQIVAGILLALLLYAGFAMLWGIDPVQERSLVFVGAVIVLGLARIFSSALAQQLHTGLLARAVVLAVTVTISFFVLESTMQYLIGSQLPGLSVPGTGKTTGMAIALGGFATAVFLQLFSPFLIHNPAYQSMAVHFRNGFYANAWFDRIIQAFRIPSTDLGRVQPAPLPGASSHRSGRMDTLR</sequence>
<feature type="transmembrane region" description="Helical" evidence="7">
    <location>
        <begin position="79"/>
        <end position="98"/>
    </location>
</feature>
<feature type="transmembrane region" description="Helical" evidence="7">
    <location>
        <begin position="210"/>
        <end position="228"/>
    </location>
</feature>
<dbReference type="Pfam" id="PF00662">
    <property type="entry name" value="Proton_antipo_N"/>
    <property type="match status" value="1"/>
</dbReference>
<feature type="transmembrane region" description="Helical" evidence="7">
    <location>
        <begin position="427"/>
        <end position="453"/>
    </location>
</feature>
<evidence type="ECO:0000313" key="12">
    <source>
        <dbReference type="EMBL" id="EON77262.1"/>
    </source>
</evidence>
<dbReference type="Pfam" id="PF00361">
    <property type="entry name" value="Proton_antipo_M"/>
    <property type="match status" value="1"/>
</dbReference>
<evidence type="ECO:0000256" key="6">
    <source>
        <dbReference type="ARBA" id="ARBA00023136"/>
    </source>
</evidence>
<feature type="transmembrane region" description="Helical" evidence="7">
    <location>
        <begin position="37"/>
        <end position="58"/>
    </location>
</feature>
<dbReference type="PANTHER" id="PTHR42829">
    <property type="entry name" value="NADH-UBIQUINONE OXIDOREDUCTASE CHAIN 5"/>
    <property type="match status" value="1"/>
</dbReference>
<feature type="transmembrane region" description="Helical" evidence="7">
    <location>
        <begin position="169"/>
        <end position="190"/>
    </location>
</feature>
<keyword evidence="2 7" id="KW-0813">Transport</keyword>
<evidence type="ECO:0000256" key="2">
    <source>
        <dbReference type="ARBA" id="ARBA00022448"/>
    </source>
</evidence>
<evidence type="ECO:0000256" key="1">
    <source>
        <dbReference type="ARBA" id="ARBA00004127"/>
    </source>
</evidence>
<name>R7ZT52_9BACT</name>
<dbReference type="InterPro" id="IPR001750">
    <property type="entry name" value="ND/Mrp_TM"/>
</dbReference>
<comment type="similarity">
    <text evidence="7">Belongs to the inorganic carbon transporter (TC 9.A.2) DabB family.</text>
</comment>
<dbReference type="RefSeq" id="WP_010854268.1">
    <property type="nucleotide sequence ID" value="NZ_AQHR01000059.1"/>
</dbReference>